<dbReference type="STRING" id="3659.A0A0A0L820"/>
<reference evidence="2 3" key="1">
    <citation type="journal article" date="2009" name="Nat. Genet.">
        <title>The genome of the cucumber, Cucumis sativus L.</title>
        <authorList>
            <person name="Huang S."/>
            <person name="Li R."/>
            <person name="Zhang Z."/>
            <person name="Li L."/>
            <person name="Gu X."/>
            <person name="Fan W."/>
            <person name="Lucas W.J."/>
            <person name="Wang X."/>
            <person name="Xie B."/>
            <person name="Ni P."/>
            <person name="Ren Y."/>
            <person name="Zhu H."/>
            <person name="Li J."/>
            <person name="Lin K."/>
            <person name="Jin W."/>
            <person name="Fei Z."/>
            <person name="Li G."/>
            <person name="Staub J."/>
            <person name="Kilian A."/>
            <person name="van der Vossen E.A."/>
            <person name="Wu Y."/>
            <person name="Guo J."/>
            <person name="He J."/>
            <person name="Jia Z."/>
            <person name="Ren Y."/>
            <person name="Tian G."/>
            <person name="Lu Y."/>
            <person name="Ruan J."/>
            <person name="Qian W."/>
            <person name="Wang M."/>
            <person name="Huang Q."/>
            <person name="Li B."/>
            <person name="Xuan Z."/>
            <person name="Cao J."/>
            <person name="Asan"/>
            <person name="Wu Z."/>
            <person name="Zhang J."/>
            <person name="Cai Q."/>
            <person name="Bai Y."/>
            <person name="Zhao B."/>
            <person name="Han Y."/>
            <person name="Li Y."/>
            <person name="Li X."/>
            <person name="Wang S."/>
            <person name="Shi Q."/>
            <person name="Liu S."/>
            <person name="Cho W.K."/>
            <person name="Kim J.Y."/>
            <person name="Xu Y."/>
            <person name="Heller-Uszynska K."/>
            <person name="Miao H."/>
            <person name="Cheng Z."/>
            <person name="Zhang S."/>
            <person name="Wu J."/>
            <person name="Yang Y."/>
            <person name="Kang H."/>
            <person name="Li M."/>
            <person name="Liang H."/>
            <person name="Ren X."/>
            <person name="Shi Z."/>
            <person name="Wen M."/>
            <person name="Jian M."/>
            <person name="Yang H."/>
            <person name="Zhang G."/>
            <person name="Yang Z."/>
            <person name="Chen R."/>
            <person name="Liu S."/>
            <person name="Li J."/>
            <person name="Ma L."/>
            <person name="Liu H."/>
            <person name="Zhou Y."/>
            <person name="Zhao J."/>
            <person name="Fang X."/>
            <person name="Li G."/>
            <person name="Fang L."/>
            <person name="Li Y."/>
            <person name="Liu D."/>
            <person name="Zheng H."/>
            <person name="Zhang Y."/>
            <person name="Qin N."/>
            <person name="Li Z."/>
            <person name="Yang G."/>
            <person name="Yang S."/>
            <person name="Bolund L."/>
            <person name="Kristiansen K."/>
            <person name="Zheng H."/>
            <person name="Li S."/>
            <person name="Zhang X."/>
            <person name="Yang H."/>
            <person name="Wang J."/>
            <person name="Sun R."/>
            <person name="Zhang B."/>
            <person name="Jiang S."/>
            <person name="Wang J."/>
            <person name="Du Y."/>
            <person name="Li S."/>
        </authorList>
    </citation>
    <scope>NUCLEOTIDE SEQUENCE [LARGE SCALE GENOMIC DNA]</scope>
    <source>
        <strain evidence="3">cv. 9930</strain>
    </source>
</reference>
<evidence type="ECO:0000313" key="3">
    <source>
        <dbReference type="Proteomes" id="UP000029981"/>
    </source>
</evidence>
<dbReference type="PANTHER" id="PTHR36702:SF1">
    <property type="entry name" value="HOLLIDAY JUNCTION RESOLVASE"/>
    <property type="match status" value="1"/>
</dbReference>
<reference evidence="2 3" key="3">
    <citation type="journal article" date="2010" name="BMC Genomics">
        <title>Transcriptome sequencing and comparative analysis of cucumber flowers with different sex types.</title>
        <authorList>
            <person name="Guo S."/>
            <person name="Zheng Y."/>
            <person name="Joung J.G."/>
            <person name="Liu S."/>
            <person name="Zhang Z."/>
            <person name="Crasta O.R."/>
            <person name="Sobral B.W."/>
            <person name="Xu Y."/>
            <person name="Huang S."/>
            <person name="Fei Z."/>
        </authorList>
    </citation>
    <scope>NUCLEOTIDE SEQUENCE [LARGE SCALE GENOMIC DNA]</scope>
    <source>
        <strain evidence="3">cv. 9930</strain>
    </source>
</reference>
<evidence type="ECO:0000256" key="1">
    <source>
        <dbReference type="SAM" id="Phobius"/>
    </source>
</evidence>
<name>A0A0A0L820_CUCSA</name>
<sequence length="154" mass="17206">MDGSRSSGDLQSILDAISSSDVVESRVQLLKKLEDLDLSSKSDLISLVESLVVSALRLFSFFRFFVFLILVVPYSQQNVNTGIETSFSSQICTTILLVAVIRVGKDTADCLLQFLTLGVKASIWCRKHLKMTLMSIQESQEEEHSNLFFQVAYS</sequence>
<accession>A0A0A0L820</accession>
<keyword evidence="1" id="KW-0812">Transmembrane</keyword>
<organism evidence="2 3">
    <name type="scientific">Cucumis sativus</name>
    <name type="common">Cucumber</name>
    <dbReference type="NCBI Taxonomy" id="3659"/>
    <lineage>
        <taxon>Eukaryota</taxon>
        <taxon>Viridiplantae</taxon>
        <taxon>Streptophyta</taxon>
        <taxon>Embryophyta</taxon>
        <taxon>Tracheophyta</taxon>
        <taxon>Spermatophyta</taxon>
        <taxon>Magnoliopsida</taxon>
        <taxon>eudicotyledons</taxon>
        <taxon>Gunneridae</taxon>
        <taxon>Pentapetalae</taxon>
        <taxon>rosids</taxon>
        <taxon>fabids</taxon>
        <taxon>Cucurbitales</taxon>
        <taxon>Cucurbitaceae</taxon>
        <taxon>Benincaseae</taxon>
        <taxon>Cucumis</taxon>
    </lineage>
</organism>
<dbReference type="Proteomes" id="UP000029981">
    <property type="component" value="Chromosome 3"/>
</dbReference>
<gene>
    <name evidence="2" type="ORF">Csa_3G133230</name>
</gene>
<reference evidence="2 3" key="2">
    <citation type="journal article" date="2009" name="PLoS ONE">
        <title>An integrated genetic and cytogenetic map of the cucumber genome.</title>
        <authorList>
            <person name="Ren Y."/>
            <person name="Zhang Z."/>
            <person name="Liu J."/>
            <person name="Staub J.E."/>
            <person name="Han Y."/>
            <person name="Cheng Z."/>
            <person name="Li X."/>
            <person name="Lu J."/>
            <person name="Miao H."/>
            <person name="Kang H."/>
            <person name="Xie B."/>
            <person name="Gu X."/>
            <person name="Wang X."/>
            <person name="Du Y."/>
            <person name="Jin W."/>
            <person name="Huang S."/>
        </authorList>
    </citation>
    <scope>NUCLEOTIDE SEQUENCE [LARGE SCALE GENOMIC DNA]</scope>
    <source>
        <strain evidence="3">cv. 9930</strain>
    </source>
</reference>
<evidence type="ECO:0000313" key="2">
    <source>
        <dbReference type="EMBL" id="KGN56772.1"/>
    </source>
</evidence>
<dbReference type="PANTHER" id="PTHR36702">
    <property type="entry name" value="HOLLIDAY JUNCTION RESOLVASE"/>
    <property type="match status" value="1"/>
</dbReference>
<dbReference type="AlphaFoldDB" id="A0A0A0L820"/>
<feature type="transmembrane region" description="Helical" evidence="1">
    <location>
        <begin position="51"/>
        <end position="72"/>
    </location>
</feature>
<reference evidence="2 3" key="4">
    <citation type="journal article" date="2011" name="BMC Genomics">
        <title>RNA-Seq improves annotation of protein-coding genes in the cucumber genome.</title>
        <authorList>
            <person name="Li Z."/>
            <person name="Zhang Z."/>
            <person name="Yan P."/>
            <person name="Huang S."/>
            <person name="Fei Z."/>
            <person name="Lin K."/>
        </authorList>
    </citation>
    <scope>NUCLEOTIDE SEQUENCE [LARGE SCALE GENOMIC DNA]</scope>
    <source>
        <strain evidence="3">cv. 9930</strain>
    </source>
</reference>
<keyword evidence="3" id="KW-1185">Reference proteome</keyword>
<dbReference type="Gramene" id="KGN56772">
    <property type="protein sequence ID" value="KGN56772"/>
    <property type="gene ID" value="Csa_3G133230"/>
</dbReference>
<keyword evidence="1" id="KW-1133">Transmembrane helix</keyword>
<keyword evidence="1" id="KW-0472">Membrane</keyword>
<dbReference type="EMBL" id="CM002924">
    <property type="protein sequence ID" value="KGN56772.1"/>
    <property type="molecule type" value="Genomic_DNA"/>
</dbReference>
<dbReference type="OMA" id="VKASIWC"/>
<protein>
    <submittedName>
        <fullName evidence="2">Uncharacterized protein</fullName>
    </submittedName>
</protein>
<proteinExistence type="predicted"/>